<keyword evidence="1" id="KW-0012">Acyltransferase</keyword>
<organism evidence="1 2">
    <name type="scientific">Coemansia helicoidea</name>
    <dbReference type="NCBI Taxonomy" id="1286919"/>
    <lineage>
        <taxon>Eukaryota</taxon>
        <taxon>Fungi</taxon>
        <taxon>Fungi incertae sedis</taxon>
        <taxon>Zoopagomycota</taxon>
        <taxon>Kickxellomycotina</taxon>
        <taxon>Kickxellomycetes</taxon>
        <taxon>Kickxellales</taxon>
        <taxon>Kickxellaceae</taxon>
        <taxon>Coemansia</taxon>
    </lineage>
</organism>
<dbReference type="EMBL" id="JANBUN010001764">
    <property type="protein sequence ID" value="KAJ2796822.1"/>
    <property type="molecule type" value="Genomic_DNA"/>
</dbReference>
<dbReference type="EC" id="2.3.2.26" evidence="1"/>
<evidence type="ECO:0000313" key="1">
    <source>
        <dbReference type="EMBL" id="KAJ2796822.1"/>
    </source>
</evidence>
<keyword evidence="1" id="KW-0808">Transferase</keyword>
<gene>
    <name evidence="1" type="primary">HUL5_1</name>
    <name evidence="1" type="ORF">H4R21_004563</name>
</gene>
<evidence type="ECO:0000313" key="2">
    <source>
        <dbReference type="Proteomes" id="UP001140087"/>
    </source>
</evidence>
<protein>
    <submittedName>
        <fullName evidence="1">Ubiquitin-protein ligase (E3)</fullName>
        <ecNumber evidence="1">2.3.2.26</ecNumber>
    </submittedName>
</protein>
<proteinExistence type="predicted"/>
<comment type="caution">
    <text evidence="1">The sequence shown here is derived from an EMBL/GenBank/DDBJ whole genome shotgun (WGS) entry which is preliminary data.</text>
</comment>
<accession>A0ACC1KY79</accession>
<keyword evidence="2" id="KW-1185">Reference proteome</keyword>
<dbReference type="Proteomes" id="UP001140087">
    <property type="component" value="Unassembled WGS sequence"/>
</dbReference>
<name>A0ACC1KY79_9FUNG</name>
<feature type="non-terminal residue" evidence="1">
    <location>
        <position position="1"/>
    </location>
</feature>
<reference evidence="1" key="1">
    <citation type="submission" date="2022-07" db="EMBL/GenBank/DDBJ databases">
        <title>Phylogenomic reconstructions and comparative analyses of Kickxellomycotina fungi.</title>
        <authorList>
            <person name="Reynolds N.K."/>
            <person name="Stajich J.E."/>
            <person name="Barry K."/>
            <person name="Grigoriev I.V."/>
            <person name="Crous P."/>
            <person name="Smith M.E."/>
        </authorList>
    </citation>
    <scope>NUCLEOTIDE SEQUENCE</scope>
    <source>
        <strain evidence="1">BCRC 34780</strain>
    </source>
</reference>
<sequence length="302" mass="33236">QRRLALDKYRFLGAVIGKALYEGVLVDAPFALFFLGYCVGKLPEFNDLPTLDEDLYRGLVALKNYPATGPAAAAAAADDDADEIYRVFGLDFTTTVGLRDGGTRTVPLVPRGDSVRVTSHNRLLYLDLVAQHKLVRQIDAQVKAFVAGLHAVVPENWLRLLFASPRELERLLCGDAGAIDVADWQRSTEYEGVFRDQGRSHPTVQAFWSVVEHDLSEQQRRDLCRFATSCERPPLLGFAELNPRFCISGSSHPNEDGSSIDTRLPTASTCVNLLKLPAYSSRHTLRDKLVTAIGSGAGFDLS</sequence>
<keyword evidence="1" id="KW-0436">Ligase</keyword>